<protein>
    <submittedName>
        <fullName evidence="1">Uncharacterized protein</fullName>
    </submittedName>
</protein>
<evidence type="ECO:0000313" key="1">
    <source>
        <dbReference type="EMBL" id="GAA1877710.1"/>
    </source>
</evidence>
<name>A0ABN2NNM1_9PSEU</name>
<keyword evidence="2" id="KW-1185">Reference proteome</keyword>
<organism evidence="1 2">
    <name type="scientific">Pseudonocardia ailaonensis</name>
    <dbReference type="NCBI Taxonomy" id="367279"/>
    <lineage>
        <taxon>Bacteria</taxon>
        <taxon>Bacillati</taxon>
        <taxon>Actinomycetota</taxon>
        <taxon>Actinomycetes</taxon>
        <taxon>Pseudonocardiales</taxon>
        <taxon>Pseudonocardiaceae</taxon>
        <taxon>Pseudonocardia</taxon>
    </lineage>
</organism>
<dbReference type="Proteomes" id="UP001500449">
    <property type="component" value="Unassembled WGS sequence"/>
</dbReference>
<accession>A0ABN2NNM1</accession>
<sequence>MIWLILTALALLLLAALAYQVRCAISPFGKHGRRRLIYWGRGWWRGEQSVARDE</sequence>
<proteinExistence type="predicted"/>
<reference evidence="1 2" key="1">
    <citation type="journal article" date="2019" name="Int. J. Syst. Evol. Microbiol.">
        <title>The Global Catalogue of Microorganisms (GCM) 10K type strain sequencing project: providing services to taxonomists for standard genome sequencing and annotation.</title>
        <authorList>
            <consortium name="The Broad Institute Genomics Platform"/>
            <consortium name="The Broad Institute Genome Sequencing Center for Infectious Disease"/>
            <person name="Wu L."/>
            <person name="Ma J."/>
        </authorList>
    </citation>
    <scope>NUCLEOTIDE SEQUENCE [LARGE SCALE GENOMIC DNA]</scope>
    <source>
        <strain evidence="1 2">JCM 16009</strain>
    </source>
</reference>
<gene>
    <name evidence="1" type="ORF">GCM10009836_68880</name>
</gene>
<evidence type="ECO:0000313" key="2">
    <source>
        <dbReference type="Proteomes" id="UP001500449"/>
    </source>
</evidence>
<dbReference type="RefSeq" id="WP_344427074.1">
    <property type="nucleotide sequence ID" value="NZ_BAAAQK010000028.1"/>
</dbReference>
<comment type="caution">
    <text evidence="1">The sequence shown here is derived from an EMBL/GenBank/DDBJ whole genome shotgun (WGS) entry which is preliminary data.</text>
</comment>
<dbReference type="EMBL" id="BAAAQK010000028">
    <property type="protein sequence ID" value="GAA1877710.1"/>
    <property type="molecule type" value="Genomic_DNA"/>
</dbReference>